<proteinExistence type="predicted"/>
<feature type="compositionally biased region" description="Gly residues" evidence="1">
    <location>
        <begin position="120"/>
        <end position="139"/>
    </location>
</feature>
<evidence type="ECO:0000313" key="3">
    <source>
        <dbReference type="Proteomes" id="UP000623467"/>
    </source>
</evidence>
<evidence type="ECO:0008006" key="4">
    <source>
        <dbReference type="Google" id="ProtNLM"/>
    </source>
</evidence>
<dbReference type="EMBL" id="JACAZH010000024">
    <property type="protein sequence ID" value="KAF7342863.1"/>
    <property type="molecule type" value="Genomic_DNA"/>
</dbReference>
<gene>
    <name evidence="2" type="ORF">MSAN_02002500</name>
</gene>
<comment type="caution">
    <text evidence="2">The sequence shown here is derived from an EMBL/GenBank/DDBJ whole genome shotgun (WGS) entry which is preliminary data.</text>
</comment>
<reference evidence="2" key="1">
    <citation type="submission" date="2020-05" db="EMBL/GenBank/DDBJ databases">
        <title>Mycena genomes resolve the evolution of fungal bioluminescence.</title>
        <authorList>
            <person name="Tsai I.J."/>
        </authorList>
    </citation>
    <scope>NUCLEOTIDE SEQUENCE</scope>
    <source>
        <strain evidence="2">160909Yilan</strain>
    </source>
</reference>
<evidence type="ECO:0000256" key="1">
    <source>
        <dbReference type="SAM" id="MobiDB-lite"/>
    </source>
</evidence>
<dbReference type="AlphaFoldDB" id="A0A8H6XKF8"/>
<evidence type="ECO:0000313" key="2">
    <source>
        <dbReference type="EMBL" id="KAF7342863.1"/>
    </source>
</evidence>
<sequence length="341" mass="36094">MAANSNHRRKVDYVTLGTAGNNGKEGNNATGGVGGPDGVKVQGLNVSMDEFCCKHCLGQEIRNLLRMIECEKPSSLPHLEDQDLLKHKFKIGHIAELKWVLRKLVGRDFGVPSRKPDLHGGIGGKGGDSPGEPGAGGEGHTPVVPKTYLSRFLYIFSGIGGEGGSADPNSETQSAPGQRREQLTLWEKVQRMLPFRLSGSEGPYLFGGIGGKGGYGPRQGGEGGVGEATRVSIEFVSYFQKIFGGIGGEGGAGRLFGGNGGNGQGSVFSEPLGRPENAMSETSPTLLANYRMDEDLRKVLSEQGFVTVGALFMVTGDDLAEVGFKLGRVADLKEILINNIC</sequence>
<feature type="region of interest" description="Disordered" evidence="1">
    <location>
        <begin position="115"/>
        <end position="141"/>
    </location>
</feature>
<keyword evidence="3" id="KW-1185">Reference proteome</keyword>
<name>A0A8H6XKF8_9AGAR</name>
<organism evidence="2 3">
    <name type="scientific">Mycena sanguinolenta</name>
    <dbReference type="NCBI Taxonomy" id="230812"/>
    <lineage>
        <taxon>Eukaryota</taxon>
        <taxon>Fungi</taxon>
        <taxon>Dikarya</taxon>
        <taxon>Basidiomycota</taxon>
        <taxon>Agaricomycotina</taxon>
        <taxon>Agaricomycetes</taxon>
        <taxon>Agaricomycetidae</taxon>
        <taxon>Agaricales</taxon>
        <taxon>Marasmiineae</taxon>
        <taxon>Mycenaceae</taxon>
        <taxon>Mycena</taxon>
    </lineage>
</organism>
<accession>A0A8H6XKF8</accession>
<dbReference type="OrthoDB" id="10562941at2759"/>
<dbReference type="Proteomes" id="UP000623467">
    <property type="component" value="Unassembled WGS sequence"/>
</dbReference>
<protein>
    <recommendedName>
        <fullName evidence="4">SAM domain-containing protein</fullName>
    </recommendedName>
</protein>